<dbReference type="EMBL" id="BQKB01000007">
    <property type="protein sequence ID" value="GJM51910.1"/>
    <property type="molecule type" value="Genomic_DNA"/>
</dbReference>
<dbReference type="Proteomes" id="UP001207736">
    <property type="component" value="Unassembled WGS sequence"/>
</dbReference>
<evidence type="ECO:0000256" key="1">
    <source>
        <dbReference type="ARBA" id="ARBA00022475"/>
    </source>
</evidence>
<keyword evidence="3 5" id="KW-1133">Transmembrane helix</keyword>
<accession>A0AAV5ATY5</accession>
<evidence type="ECO:0000256" key="2">
    <source>
        <dbReference type="ARBA" id="ARBA00022692"/>
    </source>
</evidence>
<evidence type="ECO:0000313" key="7">
    <source>
        <dbReference type="EMBL" id="GJM50757.1"/>
    </source>
</evidence>
<dbReference type="SUPFAM" id="SSF53300">
    <property type="entry name" value="vWA-like"/>
    <property type="match status" value="1"/>
</dbReference>
<protein>
    <submittedName>
        <fullName evidence="7">BatB protein</fullName>
    </submittedName>
</protein>
<dbReference type="PROSITE" id="PS50234">
    <property type="entry name" value="VWFA"/>
    <property type="match status" value="1"/>
</dbReference>
<evidence type="ECO:0000313" key="9">
    <source>
        <dbReference type="Proteomes" id="UP001207736"/>
    </source>
</evidence>
<keyword evidence="10" id="KW-1185">Reference proteome</keyword>
<feature type="transmembrane region" description="Helical" evidence="5">
    <location>
        <begin position="284"/>
        <end position="303"/>
    </location>
</feature>
<evidence type="ECO:0000256" key="4">
    <source>
        <dbReference type="ARBA" id="ARBA00023136"/>
    </source>
</evidence>
<keyword evidence="4 5" id="KW-0472">Membrane</keyword>
<dbReference type="InterPro" id="IPR002035">
    <property type="entry name" value="VWF_A"/>
</dbReference>
<dbReference type="InterPro" id="IPR036465">
    <property type="entry name" value="vWFA_dom_sf"/>
</dbReference>
<dbReference type="AlphaFoldDB" id="A0AAV5ATY5"/>
<evidence type="ECO:0000313" key="10">
    <source>
        <dbReference type="Proteomes" id="UP001208692"/>
    </source>
</evidence>
<evidence type="ECO:0000256" key="3">
    <source>
        <dbReference type="ARBA" id="ARBA00022989"/>
    </source>
</evidence>
<gene>
    <name evidence="7" type="primary">batB</name>
    <name evidence="7" type="ORF">RCZ15_17300</name>
    <name evidence="8" type="ORF">RCZ16_02280</name>
</gene>
<dbReference type="Gene3D" id="3.40.50.410">
    <property type="entry name" value="von Willebrand factor, type A domain"/>
    <property type="match status" value="1"/>
</dbReference>
<evidence type="ECO:0000256" key="5">
    <source>
        <dbReference type="SAM" id="Phobius"/>
    </source>
</evidence>
<comment type="caution">
    <text evidence="7">The sequence shown here is derived from an EMBL/GenBank/DDBJ whole genome shotgun (WGS) entry which is preliminary data.</text>
</comment>
<dbReference type="Pfam" id="PF00092">
    <property type="entry name" value="VWA"/>
    <property type="match status" value="1"/>
</dbReference>
<dbReference type="InterPro" id="IPR050768">
    <property type="entry name" value="UPF0353/GerABKA_families"/>
</dbReference>
<evidence type="ECO:0000259" key="6">
    <source>
        <dbReference type="PROSITE" id="PS50234"/>
    </source>
</evidence>
<proteinExistence type="predicted"/>
<name>A0AAV5ATY5_9FLAO</name>
<dbReference type="PANTHER" id="PTHR22550:SF5">
    <property type="entry name" value="LEUCINE ZIPPER PROTEIN 4"/>
    <property type="match status" value="1"/>
</dbReference>
<reference evidence="7 10" key="1">
    <citation type="submission" date="2021-11" db="EMBL/GenBank/DDBJ databases">
        <title>Draft genome sequence of Capnocytophaga sp. strain KC07075 isolated from cat oral cavity.</title>
        <authorList>
            <person name="Suzuki M."/>
            <person name="Imaoka K."/>
            <person name="Kimura M."/>
            <person name="Morikawa S."/>
            <person name="Maeda K."/>
        </authorList>
    </citation>
    <scope>NUCLEOTIDE SEQUENCE</scope>
    <source>
        <strain evidence="7">KC07075</strain>
        <strain evidence="8 10">KC07079</strain>
    </source>
</reference>
<dbReference type="SMART" id="SM00327">
    <property type="entry name" value="VWA"/>
    <property type="match status" value="1"/>
</dbReference>
<sequence length="321" mass="35762">MQVWKRRARTRFADKTAMQKLAPERSVFKTWIKFAVIALALISLVVALANPKVGTKLKTIKREGVDIVFAIDVSKSMLAEDTKPNRLEKAKRITSEVINNLHGDRIGLVAYAGQAYPQLPLTTDYSAAKMFLQNMNTNMLSSQGTAIQQAINVAGNYFQKESPTARLLFILSDGEDHEMGASETATQAKDNGIRVFTIGIGTEKGSTIAEKNGQIQILKRDLNGEVVITKLNKGLLEEIAQEGGGKYLDGTNTQNVVDAIKNTLEGVEKNEYESQMFSDYKDQFQWFVGFALLLLIGDIFISYRKTAWVQKLNLFGEKQQQ</sequence>
<feature type="domain" description="VWFA" evidence="6">
    <location>
        <begin position="66"/>
        <end position="243"/>
    </location>
</feature>
<keyword evidence="2 5" id="KW-0812">Transmembrane</keyword>
<evidence type="ECO:0000313" key="8">
    <source>
        <dbReference type="EMBL" id="GJM51910.1"/>
    </source>
</evidence>
<dbReference type="Proteomes" id="UP001208692">
    <property type="component" value="Unassembled WGS sequence"/>
</dbReference>
<organism evidence="7 9">
    <name type="scientific">Capnocytophaga catalasegens</name>
    <dbReference type="NCBI Taxonomy" id="1004260"/>
    <lineage>
        <taxon>Bacteria</taxon>
        <taxon>Pseudomonadati</taxon>
        <taxon>Bacteroidota</taxon>
        <taxon>Flavobacteriia</taxon>
        <taxon>Flavobacteriales</taxon>
        <taxon>Flavobacteriaceae</taxon>
        <taxon>Capnocytophaga</taxon>
    </lineage>
</organism>
<dbReference type="EMBL" id="BQKA01000033">
    <property type="protein sequence ID" value="GJM50757.1"/>
    <property type="molecule type" value="Genomic_DNA"/>
</dbReference>
<keyword evidence="1" id="KW-1003">Cell membrane</keyword>
<dbReference type="PANTHER" id="PTHR22550">
    <property type="entry name" value="SPORE GERMINATION PROTEIN"/>
    <property type="match status" value="1"/>
</dbReference>